<keyword evidence="3" id="KW-1185">Reference proteome</keyword>
<reference evidence="2 3" key="1">
    <citation type="submission" date="2016-04" db="EMBL/GenBank/DDBJ databases">
        <title>Genome sequence of Methanobrevibacter curvatus DSM 11111.</title>
        <authorList>
            <person name="Poehlein A."/>
            <person name="Seedorf H."/>
            <person name="Daniel R."/>
        </authorList>
    </citation>
    <scope>NUCLEOTIDE SEQUENCE [LARGE SCALE GENOMIC DNA]</scope>
    <source>
        <strain evidence="2 3">DSM 11111</strain>
    </source>
</reference>
<dbReference type="STRING" id="49547.MBCUR_16540"/>
<comment type="caution">
    <text evidence="2">The sequence shown here is derived from an EMBL/GenBank/DDBJ whole genome shotgun (WGS) entry which is preliminary data.</text>
</comment>
<dbReference type="AlphaFoldDB" id="A0A165ZJF3"/>
<evidence type="ECO:0000313" key="2">
    <source>
        <dbReference type="EMBL" id="KZX10804.1"/>
    </source>
</evidence>
<dbReference type="RefSeq" id="WP_067092441.1">
    <property type="nucleotide sequence ID" value="NZ_LWMV01000202.1"/>
</dbReference>
<proteinExistence type="predicted"/>
<keyword evidence="1" id="KW-1133">Transmembrane helix</keyword>
<sequence>MIKEIIGFICAVFVFIFLIMVLGFVLVTFNLEDIGDNFIVRIIVMVLIFGISGFTYRTIANFNKEKNDADSSGHDIVSEDANDVHYDMIEKTVEKPKYPFDNEENLNSDYNYNDIVEKGEKYENTLDNDVKGKSGIGTGVKLAIGVVILVIVVFAGLVVVGMFADSDVDNPNVFNDSNISFKYPGNWVRANDSEIYLVLEGDGIALNMNTFNSEGYSLDYIIGEYMLDSKKDNVTLVSKNETIVDGIKAYDITFKLNQDKKHYSRTLIFQSNDKSYIFAFNCLNLDEINEPFNLVKNSIKINS</sequence>
<accession>A0A165ZJF3</accession>
<keyword evidence="1" id="KW-0812">Transmembrane</keyword>
<dbReference type="PATRIC" id="fig|49547.3.peg.1763"/>
<name>A0A165ZJF3_9EURY</name>
<evidence type="ECO:0000256" key="1">
    <source>
        <dbReference type="SAM" id="Phobius"/>
    </source>
</evidence>
<protein>
    <submittedName>
        <fullName evidence="2">Uncharacterized protein</fullName>
    </submittedName>
</protein>
<feature type="transmembrane region" description="Helical" evidence="1">
    <location>
        <begin position="142"/>
        <end position="164"/>
    </location>
</feature>
<keyword evidence="1" id="KW-0472">Membrane</keyword>
<gene>
    <name evidence="2" type="ORF">MBCUR_16540</name>
</gene>
<feature type="transmembrane region" description="Helical" evidence="1">
    <location>
        <begin position="5"/>
        <end position="26"/>
    </location>
</feature>
<organism evidence="2 3">
    <name type="scientific">Methanobrevibacter curvatus</name>
    <dbReference type="NCBI Taxonomy" id="49547"/>
    <lineage>
        <taxon>Archaea</taxon>
        <taxon>Methanobacteriati</taxon>
        <taxon>Methanobacteriota</taxon>
        <taxon>Methanomada group</taxon>
        <taxon>Methanobacteria</taxon>
        <taxon>Methanobacteriales</taxon>
        <taxon>Methanobacteriaceae</taxon>
        <taxon>Methanobrevibacter</taxon>
    </lineage>
</organism>
<dbReference type="Proteomes" id="UP000077245">
    <property type="component" value="Unassembled WGS sequence"/>
</dbReference>
<feature type="transmembrane region" description="Helical" evidence="1">
    <location>
        <begin position="38"/>
        <end position="56"/>
    </location>
</feature>
<evidence type="ECO:0000313" key="3">
    <source>
        <dbReference type="Proteomes" id="UP000077245"/>
    </source>
</evidence>
<dbReference type="EMBL" id="LWMV01000202">
    <property type="protein sequence ID" value="KZX10804.1"/>
    <property type="molecule type" value="Genomic_DNA"/>
</dbReference>